<feature type="non-terminal residue" evidence="1">
    <location>
        <position position="1"/>
    </location>
</feature>
<sequence length="41" mass="4449">WVMMIGPLPLGEPIVVYLEGLVKEGRFGPHPSTADWRAASA</sequence>
<protein>
    <submittedName>
        <fullName evidence="1">Uncharacterized protein</fullName>
    </submittedName>
</protein>
<evidence type="ECO:0000313" key="1">
    <source>
        <dbReference type="EMBL" id="GAG13119.1"/>
    </source>
</evidence>
<name>X0V4M1_9ZZZZ</name>
<dbReference type="EMBL" id="BARS01023624">
    <property type="protein sequence ID" value="GAG13119.1"/>
    <property type="molecule type" value="Genomic_DNA"/>
</dbReference>
<accession>X0V4M1</accession>
<reference evidence="1" key="1">
    <citation type="journal article" date="2014" name="Front. Microbiol.">
        <title>High frequency of phylogenetically diverse reductive dehalogenase-homologous genes in deep subseafloor sedimentary metagenomes.</title>
        <authorList>
            <person name="Kawai M."/>
            <person name="Futagami T."/>
            <person name="Toyoda A."/>
            <person name="Takaki Y."/>
            <person name="Nishi S."/>
            <person name="Hori S."/>
            <person name="Arai W."/>
            <person name="Tsubouchi T."/>
            <person name="Morono Y."/>
            <person name="Uchiyama I."/>
            <person name="Ito T."/>
            <person name="Fujiyama A."/>
            <person name="Inagaki F."/>
            <person name="Takami H."/>
        </authorList>
    </citation>
    <scope>NUCLEOTIDE SEQUENCE</scope>
    <source>
        <strain evidence="1">Expedition CK06-06</strain>
    </source>
</reference>
<dbReference type="AlphaFoldDB" id="X0V4M1"/>
<gene>
    <name evidence="1" type="ORF">S01H1_37606</name>
</gene>
<proteinExistence type="predicted"/>
<organism evidence="1">
    <name type="scientific">marine sediment metagenome</name>
    <dbReference type="NCBI Taxonomy" id="412755"/>
    <lineage>
        <taxon>unclassified sequences</taxon>
        <taxon>metagenomes</taxon>
        <taxon>ecological metagenomes</taxon>
    </lineage>
</organism>
<comment type="caution">
    <text evidence="1">The sequence shown here is derived from an EMBL/GenBank/DDBJ whole genome shotgun (WGS) entry which is preliminary data.</text>
</comment>